<dbReference type="InterPro" id="IPR011989">
    <property type="entry name" value="ARM-like"/>
</dbReference>
<dbReference type="PANTHER" id="PTHR12984">
    <property type="entry name" value="SCY1-RELATED S/T PROTEIN KINASE-LIKE"/>
    <property type="match status" value="1"/>
</dbReference>
<dbReference type="InterPro" id="IPR051177">
    <property type="entry name" value="CIK-Related_Protein"/>
</dbReference>
<organism evidence="1">
    <name type="scientific">Gongylonema pulchrum</name>
    <dbReference type="NCBI Taxonomy" id="637853"/>
    <lineage>
        <taxon>Eukaryota</taxon>
        <taxon>Metazoa</taxon>
        <taxon>Ecdysozoa</taxon>
        <taxon>Nematoda</taxon>
        <taxon>Chromadorea</taxon>
        <taxon>Rhabditida</taxon>
        <taxon>Spirurina</taxon>
        <taxon>Spiruromorpha</taxon>
        <taxon>Spiruroidea</taxon>
        <taxon>Gongylonematidae</taxon>
        <taxon>Gongylonema</taxon>
    </lineage>
</organism>
<dbReference type="AlphaFoldDB" id="A0A183EU47"/>
<name>A0A183EU47_9BILA</name>
<dbReference type="Gene3D" id="1.25.10.10">
    <property type="entry name" value="Leucine-rich Repeat Variant"/>
    <property type="match status" value="1"/>
</dbReference>
<sequence>LRPMPEEVIGARLIPLLLSRHILLDSFAHRNLIPFVLQPAVNRSDKVGLLCEPAFRRWVIPQVIKILHVHETTVRLALLAHFHLYMRYFTESELHTVLFELSLSMQDTDDRLVSASLHAMAHLVTVIGGPAVTGKLEFILTSSNM</sequence>
<dbReference type="WBParaSite" id="GPUH_0002451801-mRNA-1">
    <property type="protein sequence ID" value="GPUH_0002451801-mRNA-1"/>
    <property type="gene ID" value="GPUH_0002451801"/>
</dbReference>
<reference evidence="1" key="1">
    <citation type="submission" date="2016-06" db="UniProtKB">
        <authorList>
            <consortium name="WormBaseParasite"/>
        </authorList>
    </citation>
    <scope>IDENTIFICATION</scope>
</reference>
<accession>A0A183EU47</accession>
<dbReference type="PANTHER" id="PTHR12984:SF15">
    <property type="entry name" value="PROTEIN-ASSOCIATING WITH THE CARBOXYL-TERMINAL DOMAIN OF EZRIN"/>
    <property type="match status" value="1"/>
</dbReference>
<protein>
    <submittedName>
        <fullName evidence="1">Integrator complex subunit 7</fullName>
    </submittedName>
</protein>
<proteinExistence type="predicted"/>
<evidence type="ECO:0000313" key="1">
    <source>
        <dbReference type="WBParaSite" id="GPUH_0002451801-mRNA-1"/>
    </source>
</evidence>